<gene>
    <name evidence="2" type="ORF">PMEA_00025265</name>
</gene>
<evidence type="ECO:0000313" key="2">
    <source>
        <dbReference type="EMBL" id="CAH3151579.1"/>
    </source>
</evidence>
<dbReference type="GO" id="GO:0005765">
    <property type="term" value="C:lysosomal membrane"/>
    <property type="evidence" value="ECO:0007669"/>
    <property type="project" value="InterPro"/>
</dbReference>
<dbReference type="Proteomes" id="UP001159428">
    <property type="component" value="Unassembled WGS sequence"/>
</dbReference>
<dbReference type="GO" id="GO:0022832">
    <property type="term" value="F:voltage-gated channel activity"/>
    <property type="evidence" value="ECO:0007669"/>
    <property type="project" value="InterPro"/>
</dbReference>
<accession>A0AAU9XLN4</accession>
<dbReference type="AlphaFoldDB" id="A0AAU9XLN4"/>
<feature type="transmembrane region" description="Helical" evidence="1">
    <location>
        <begin position="27"/>
        <end position="44"/>
    </location>
</feature>
<sequence length="89" mass="10457">MIVFAGLAVKLKWQGAKFFFSYKRTRFTVVIWCVVFVEAIVVLVRRENHFRVTRSLRPLFLIDTRYCSGVRRVLTGSKNPSWKNFPTNS</sequence>
<reference evidence="2 3" key="1">
    <citation type="submission" date="2022-05" db="EMBL/GenBank/DDBJ databases">
        <authorList>
            <consortium name="Genoscope - CEA"/>
            <person name="William W."/>
        </authorList>
    </citation>
    <scope>NUCLEOTIDE SEQUENCE [LARGE SCALE GENOMIC DNA]</scope>
</reference>
<name>A0AAU9XLN4_9CNID</name>
<evidence type="ECO:0000256" key="1">
    <source>
        <dbReference type="SAM" id="Phobius"/>
    </source>
</evidence>
<protein>
    <submittedName>
        <fullName evidence="2">Uncharacterized protein</fullName>
    </submittedName>
</protein>
<comment type="caution">
    <text evidence="2">The sequence shown here is derived from an EMBL/GenBank/DDBJ whole genome shotgun (WGS) entry which is preliminary data.</text>
</comment>
<organism evidence="2 3">
    <name type="scientific">Pocillopora meandrina</name>
    <dbReference type="NCBI Taxonomy" id="46732"/>
    <lineage>
        <taxon>Eukaryota</taxon>
        <taxon>Metazoa</taxon>
        <taxon>Cnidaria</taxon>
        <taxon>Anthozoa</taxon>
        <taxon>Hexacorallia</taxon>
        <taxon>Scleractinia</taxon>
        <taxon>Astrocoeniina</taxon>
        <taxon>Pocilloporidae</taxon>
        <taxon>Pocillopora</taxon>
    </lineage>
</organism>
<dbReference type="GO" id="GO:0010008">
    <property type="term" value="C:endosome membrane"/>
    <property type="evidence" value="ECO:0007669"/>
    <property type="project" value="TreeGrafter"/>
</dbReference>
<keyword evidence="1" id="KW-0812">Transmembrane</keyword>
<dbReference type="EMBL" id="CALNXJ010000049">
    <property type="protein sequence ID" value="CAH3151579.1"/>
    <property type="molecule type" value="Genomic_DNA"/>
</dbReference>
<keyword evidence="1" id="KW-1133">Transmembrane helix</keyword>
<proteinExistence type="predicted"/>
<evidence type="ECO:0000313" key="3">
    <source>
        <dbReference type="Proteomes" id="UP001159428"/>
    </source>
</evidence>
<keyword evidence="1" id="KW-0472">Membrane</keyword>
<keyword evidence="3" id="KW-1185">Reference proteome</keyword>
<dbReference type="PANTHER" id="PTHR46474:SF1">
    <property type="entry name" value="TWO PORE CHANNEL PROTEIN 1"/>
    <property type="match status" value="1"/>
</dbReference>
<dbReference type="InterPro" id="IPR028801">
    <property type="entry name" value="TPC1_animal"/>
</dbReference>
<dbReference type="PANTHER" id="PTHR46474">
    <property type="entry name" value="TWO PORE CALCIUM CHANNEL PROTEIN 1"/>
    <property type="match status" value="1"/>
</dbReference>